<keyword evidence="2" id="KW-0378">Hydrolase</keyword>
<evidence type="ECO:0000259" key="1">
    <source>
        <dbReference type="Pfam" id="PF13472"/>
    </source>
</evidence>
<gene>
    <name evidence="2" type="ORF">QE417_002011</name>
</gene>
<dbReference type="EMBL" id="JAVLVU010000001">
    <property type="protein sequence ID" value="MDT3402939.1"/>
    <property type="molecule type" value="Genomic_DNA"/>
</dbReference>
<evidence type="ECO:0000313" key="2">
    <source>
        <dbReference type="EMBL" id="MDT3402939.1"/>
    </source>
</evidence>
<accession>A0ABU3GT50</accession>
<sequence length="238" mass="27215">MPSIKVACLGDSITQGTDSYNWLADLQQQFNPTFEFYNCGINGELAYNNLLRIQQVIDIEPDYVVILVGTNDVLATLSKGNTNLYLEIANLPRVPDMAWYIENLDQMITTLRQETNARIALSSLPVLGEDLEDNANVIVNRYNEKIQRLVKKYNLHYLPLNEEITEYLKVHPVENPAIYRPFGWWLKANIHFRTRVLKQDWDEYVGVHGLQVTTDTIHLNSVSGKMMADLVAAFIKAV</sequence>
<dbReference type="RefSeq" id="WP_311949628.1">
    <property type="nucleotide sequence ID" value="NZ_JAVLVU010000001.1"/>
</dbReference>
<dbReference type="InterPro" id="IPR051532">
    <property type="entry name" value="Ester_Hydrolysis_Enzymes"/>
</dbReference>
<evidence type="ECO:0000313" key="3">
    <source>
        <dbReference type="Proteomes" id="UP001258315"/>
    </source>
</evidence>
<dbReference type="GO" id="GO:0004622">
    <property type="term" value="F:phosphatidylcholine lysophospholipase activity"/>
    <property type="evidence" value="ECO:0007669"/>
    <property type="project" value="UniProtKB-EC"/>
</dbReference>
<dbReference type="GO" id="GO:0004064">
    <property type="term" value="F:arylesterase activity"/>
    <property type="evidence" value="ECO:0007669"/>
    <property type="project" value="UniProtKB-EC"/>
</dbReference>
<dbReference type="EC" id="3.1.1.2" evidence="2"/>
<dbReference type="InterPro" id="IPR036514">
    <property type="entry name" value="SGNH_hydro_sf"/>
</dbReference>
<dbReference type="EC" id="3.1.1.5" evidence="2"/>
<dbReference type="Gene3D" id="3.40.50.1110">
    <property type="entry name" value="SGNH hydrolase"/>
    <property type="match status" value="1"/>
</dbReference>
<dbReference type="EC" id="3.1.2.-" evidence="2"/>
<organism evidence="2 3">
    <name type="scientific">Mucilaginibacter terrae</name>
    <dbReference type="NCBI Taxonomy" id="1955052"/>
    <lineage>
        <taxon>Bacteria</taxon>
        <taxon>Pseudomonadati</taxon>
        <taxon>Bacteroidota</taxon>
        <taxon>Sphingobacteriia</taxon>
        <taxon>Sphingobacteriales</taxon>
        <taxon>Sphingobacteriaceae</taxon>
        <taxon>Mucilaginibacter</taxon>
    </lineage>
</organism>
<name>A0ABU3GT50_9SPHI</name>
<proteinExistence type="predicted"/>
<comment type="caution">
    <text evidence="2">The sequence shown here is derived from an EMBL/GenBank/DDBJ whole genome shotgun (WGS) entry which is preliminary data.</text>
</comment>
<dbReference type="EC" id="3.1.2.2" evidence="2"/>
<reference evidence="3" key="1">
    <citation type="submission" date="2023-07" db="EMBL/GenBank/DDBJ databases">
        <title>Functional and genomic diversity of the sorghum phyllosphere microbiome.</title>
        <authorList>
            <person name="Shade A."/>
        </authorList>
    </citation>
    <scope>NUCLEOTIDE SEQUENCE [LARGE SCALE GENOMIC DNA]</scope>
    <source>
        <strain evidence="3">SORGH_AS_0422</strain>
    </source>
</reference>
<feature type="domain" description="SGNH hydrolase-type esterase" evidence="1">
    <location>
        <begin position="8"/>
        <end position="172"/>
    </location>
</feature>
<dbReference type="Proteomes" id="UP001258315">
    <property type="component" value="Unassembled WGS sequence"/>
</dbReference>
<dbReference type="InterPro" id="IPR013830">
    <property type="entry name" value="SGNH_hydro"/>
</dbReference>
<dbReference type="Pfam" id="PF13472">
    <property type="entry name" value="Lipase_GDSL_2"/>
    <property type="match status" value="1"/>
</dbReference>
<dbReference type="SUPFAM" id="SSF52266">
    <property type="entry name" value="SGNH hydrolase"/>
    <property type="match status" value="1"/>
</dbReference>
<dbReference type="PANTHER" id="PTHR30383">
    <property type="entry name" value="THIOESTERASE 1/PROTEASE 1/LYSOPHOSPHOLIPASE L1"/>
    <property type="match status" value="1"/>
</dbReference>
<protein>
    <submittedName>
        <fullName evidence="2">Acyl-CoA thioesterase-1</fullName>
        <ecNumber evidence="2">3.1.1.2</ecNumber>
        <ecNumber evidence="2">3.1.1.5</ecNumber>
        <ecNumber evidence="2">3.1.2.-</ecNumber>
        <ecNumber evidence="2">3.1.2.2</ecNumber>
    </submittedName>
</protein>
<keyword evidence="3" id="KW-1185">Reference proteome</keyword>